<name>A0A8J6EHH1_ELECQ</name>
<evidence type="ECO:0000256" key="1">
    <source>
        <dbReference type="SAM" id="SignalP"/>
    </source>
</evidence>
<accession>A0A8J6EHH1</accession>
<dbReference type="Proteomes" id="UP000770717">
    <property type="component" value="Unassembled WGS sequence"/>
</dbReference>
<reference evidence="2" key="1">
    <citation type="thesis" date="2020" institute="ProQuest LLC" country="789 East Eisenhower Parkway, Ann Arbor, MI, USA">
        <title>Comparative Genomics and Chromosome Evolution.</title>
        <authorList>
            <person name="Mudd A.B."/>
        </authorList>
    </citation>
    <scope>NUCLEOTIDE SEQUENCE</scope>
    <source>
        <strain evidence="2">HN-11 Male</strain>
        <tissue evidence="2">Kidney and liver</tissue>
    </source>
</reference>
<dbReference type="AlphaFoldDB" id="A0A8J6EHH1"/>
<sequence length="90" mass="10377">MSRLCFLVCLGTVGYNWLEVYTRPYGQIINGKGVRYTKCGLQLFRLQTDTKTEADREERAKDETFTLFTVIAINLNYYTDLFTTSNGSLE</sequence>
<comment type="caution">
    <text evidence="2">The sequence shown here is derived from an EMBL/GenBank/DDBJ whole genome shotgun (WGS) entry which is preliminary data.</text>
</comment>
<protein>
    <recommendedName>
        <fullName evidence="4">Secreted protein</fullName>
    </recommendedName>
</protein>
<evidence type="ECO:0000313" key="2">
    <source>
        <dbReference type="EMBL" id="KAG9469050.1"/>
    </source>
</evidence>
<keyword evidence="1" id="KW-0732">Signal</keyword>
<gene>
    <name evidence="2" type="ORF">GDO78_021314</name>
</gene>
<dbReference type="EMBL" id="WNTK01000633">
    <property type="protein sequence ID" value="KAG9469050.1"/>
    <property type="molecule type" value="Genomic_DNA"/>
</dbReference>
<feature type="signal peptide" evidence="1">
    <location>
        <begin position="1"/>
        <end position="22"/>
    </location>
</feature>
<keyword evidence="3" id="KW-1185">Reference proteome</keyword>
<proteinExistence type="predicted"/>
<evidence type="ECO:0000313" key="3">
    <source>
        <dbReference type="Proteomes" id="UP000770717"/>
    </source>
</evidence>
<feature type="chain" id="PRO_5035197936" description="Secreted protein" evidence="1">
    <location>
        <begin position="23"/>
        <end position="90"/>
    </location>
</feature>
<evidence type="ECO:0008006" key="4">
    <source>
        <dbReference type="Google" id="ProtNLM"/>
    </source>
</evidence>
<organism evidence="2 3">
    <name type="scientific">Eleutherodactylus coqui</name>
    <name type="common">Puerto Rican coqui</name>
    <dbReference type="NCBI Taxonomy" id="57060"/>
    <lineage>
        <taxon>Eukaryota</taxon>
        <taxon>Metazoa</taxon>
        <taxon>Chordata</taxon>
        <taxon>Craniata</taxon>
        <taxon>Vertebrata</taxon>
        <taxon>Euteleostomi</taxon>
        <taxon>Amphibia</taxon>
        <taxon>Batrachia</taxon>
        <taxon>Anura</taxon>
        <taxon>Neobatrachia</taxon>
        <taxon>Hyloidea</taxon>
        <taxon>Eleutherodactylidae</taxon>
        <taxon>Eleutherodactylinae</taxon>
        <taxon>Eleutherodactylus</taxon>
        <taxon>Eleutherodactylus</taxon>
    </lineage>
</organism>